<evidence type="ECO:0000259" key="1">
    <source>
        <dbReference type="Pfam" id="PF23843"/>
    </source>
</evidence>
<gene>
    <name evidence="2" type="ORF">JQS73_11835</name>
</gene>
<reference evidence="2 3" key="1">
    <citation type="journal article" date="2014" name="J. Infect. Dis.">
        <title>Molecular characterization of a novel botulinum neurotoxin type H gene.</title>
        <authorList>
            <person name="Dover N."/>
            <person name="Barash J.R."/>
            <person name="Hill K.K."/>
            <person name="Xie G."/>
            <person name="Arnon S.S."/>
        </authorList>
    </citation>
    <scope>NUCLEOTIDE SEQUENCE [LARGE SCALE GENOMIC DNA]</scope>
    <source>
        <strain evidence="2 3">IBCA10-7060</strain>
    </source>
</reference>
<dbReference type="AlphaFoldDB" id="A0ABD7CGK8"/>
<protein>
    <recommendedName>
        <fullName evidence="1">DUF7210 domain-containing protein</fullName>
    </recommendedName>
</protein>
<proteinExistence type="predicted"/>
<evidence type="ECO:0000313" key="3">
    <source>
        <dbReference type="Proteomes" id="UP000663464"/>
    </source>
</evidence>
<dbReference type="Proteomes" id="UP000663464">
    <property type="component" value="Chromosome"/>
</dbReference>
<organism evidence="2 3">
    <name type="scientific">Clostridium botulinum</name>
    <dbReference type="NCBI Taxonomy" id="1491"/>
    <lineage>
        <taxon>Bacteria</taxon>
        <taxon>Bacillati</taxon>
        <taxon>Bacillota</taxon>
        <taxon>Clostridia</taxon>
        <taxon>Eubacteriales</taxon>
        <taxon>Clostridiaceae</taxon>
        <taxon>Clostridium</taxon>
    </lineage>
</organism>
<accession>A0ABD7CGK8</accession>
<evidence type="ECO:0000313" key="2">
    <source>
        <dbReference type="EMBL" id="QRI52131.1"/>
    </source>
</evidence>
<dbReference type="EMBL" id="CP069280">
    <property type="protein sequence ID" value="QRI52131.1"/>
    <property type="molecule type" value="Genomic_DNA"/>
</dbReference>
<feature type="domain" description="DUF7210" evidence="1">
    <location>
        <begin position="23"/>
        <end position="56"/>
    </location>
</feature>
<sequence length="68" mass="8005">MAKSKEENINAMEDEKVEEKTLKAKAKQYIKYGGKHIKIDEEFEVKECDLEELRKYAEIEIPKENDGE</sequence>
<dbReference type="InterPro" id="IPR055634">
    <property type="entry name" value="DUF7210"/>
</dbReference>
<dbReference type="Pfam" id="PF23843">
    <property type="entry name" value="DUF7210"/>
    <property type="match status" value="1"/>
</dbReference>
<name>A0ABD7CGK8_CLOBO</name>
<dbReference type="RefSeq" id="WP_047403089.1">
    <property type="nucleotide sequence ID" value="NZ_CP069280.1"/>
</dbReference>